<evidence type="ECO:0000256" key="4">
    <source>
        <dbReference type="ARBA" id="ARBA00022821"/>
    </source>
</evidence>
<dbReference type="Pfam" id="PF03936">
    <property type="entry name" value="Terpene_synth_C"/>
    <property type="match status" value="1"/>
</dbReference>
<dbReference type="Proteomes" id="UP000006591">
    <property type="component" value="Chromosome 2"/>
</dbReference>
<dbReference type="Gene3D" id="1.10.600.10">
    <property type="entry name" value="Farnesyl Diphosphate Synthase"/>
    <property type="match status" value="1"/>
</dbReference>
<proteinExistence type="inferred from homology"/>
<feature type="region of interest" description="Disordered" evidence="7">
    <location>
        <begin position="514"/>
        <end position="567"/>
    </location>
</feature>
<keyword evidence="12" id="KW-1185">Reference proteome</keyword>
<evidence type="ECO:0000259" key="9">
    <source>
        <dbReference type="Pfam" id="PF01397"/>
    </source>
</evidence>
<keyword evidence="6" id="KW-0456">Lyase</keyword>
<comment type="cofactor">
    <cofactor evidence="1">
        <name>Mg(2+)</name>
        <dbReference type="ChEBI" id="CHEBI:18420"/>
    </cofactor>
</comment>
<dbReference type="InterPro" id="IPR005630">
    <property type="entry name" value="Terpene_synthase_metal-bd"/>
</dbReference>
<organism evidence="11">
    <name type="scientific">Oryza nivara</name>
    <name type="common">Indian wild rice</name>
    <name type="synonym">Oryza sativa f. spontanea</name>
    <dbReference type="NCBI Taxonomy" id="4536"/>
    <lineage>
        <taxon>Eukaryota</taxon>
        <taxon>Viridiplantae</taxon>
        <taxon>Streptophyta</taxon>
        <taxon>Embryophyta</taxon>
        <taxon>Tracheophyta</taxon>
        <taxon>Spermatophyta</taxon>
        <taxon>Magnoliopsida</taxon>
        <taxon>Liliopsida</taxon>
        <taxon>Poales</taxon>
        <taxon>Poaceae</taxon>
        <taxon>BOP clade</taxon>
        <taxon>Oryzoideae</taxon>
        <taxon>Oryzeae</taxon>
        <taxon>Oryzinae</taxon>
        <taxon>Oryza</taxon>
    </lineage>
</organism>
<keyword evidence="8" id="KW-0732">Signal</keyword>
<reference evidence="11" key="1">
    <citation type="submission" date="2015-04" db="UniProtKB">
        <authorList>
            <consortium name="EnsemblPlants"/>
        </authorList>
    </citation>
    <scope>IDENTIFICATION</scope>
    <source>
        <strain evidence="11">SL10</strain>
    </source>
</reference>
<dbReference type="FunFam" id="1.50.10.160:FF:000002">
    <property type="entry name" value="cis-abienol synthase, chloroplastic"/>
    <property type="match status" value="1"/>
</dbReference>
<evidence type="ECO:0000259" key="10">
    <source>
        <dbReference type="Pfam" id="PF03936"/>
    </source>
</evidence>
<keyword evidence="3" id="KW-0479">Metal-binding</keyword>
<dbReference type="InterPro" id="IPR008949">
    <property type="entry name" value="Isoprenoid_synthase_dom_sf"/>
</dbReference>
<dbReference type="InterPro" id="IPR008930">
    <property type="entry name" value="Terpenoid_cyclase/PrenylTrfase"/>
</dbReference>
<evidence type="ECO:0000256" key="2">
    <source>
        <dbReference type="ARBA" id="ARBA00006333"/>
    </source>
</evidence>
<comment type="similarity">
    <text evidence="2">Belongs to the terpene synthase family.</text>
</comment>
<evidence type="ECO:0000313" key="11">
    <source>
        <dbReference type="EnsemblPlants" id="ONIVA02G23470.1"/>
    </source>
</evidence>
<reference evidence="11" key="2">
    <citation type="submission" date="2018-04" db="EMBL/GenBank/DDBJ databases">
        <title>OnivRS2 (Oryza nivara Reference Sequence Version 2).</title>
        <authorList>
            <person name="Zhang J."/>
            <person name="Kudrna D."/>
            <person name="Lee S."/>
            <person name="Talag J."/>
            <person name="Rajasekar S."/>
            <person name="Welchert J."/>
            <person name="Hsing Y.-I."/>
            <person name="Wing R.A."/>
        </authorList>
    </citation>
    <scope>NUCLEOTIDE SEQUENCE [LARGE SCALE GENOMIC DNA]</scope>
    <source>
        <strain evidence="11">SL10</strain>
    </source>
</reference>
<dbReference type="GO" id="GO:0006952">
    <property type="term" value="P:defense response"/>
    <property type="evidence" value="ECO:0007669"/>
    <property type="project" value="UniProtKB-KW"/>
</dbReference>
<dbReference type="Gene3D" id="1.50.10.160">
    <property type="match status" value="1"/>
</dbReference>
<dbReference type="InterPro" id="IPR036965">
    <property type="entry name" value="Terpene_synth_N_sf"/>
</dbReference>
<feature type="domain" description="Terpene synthase metal-binding" evidence="10">
    <location>
        <begin position="619"/>
        <end position="852"/>
    </location>
</feature>
<dbReference type="InterPro" id="IPR050148">
    <property type="entry name" value="Terpene_synthase-like"/>
</dbReference>
<feature type="signal peptide" evidence="8">
    <location>
        <begin position="1"/>
        <end position="16"/>
    </location>
</feature>
<evidence type="ECO:0000256" key="8">
    <source>
        <dbReference type="SAM" id="SignalP"/>
    </source>
</evidence>
<dbReference type="STRING" id="4536.A0A0E0G8K3"/>
<dbReference type="GO" id="GO:0000287">
    <property type="term" value="F:magnesium ion binding"/>
    <property type="evidence" value="ECO:0007669"/>
    <property type="project" value="InterPro"/>
</dbReference>
<dbReference type="Gramene" id="ONIVA02G23470.1">
    <property type="protein sequence ID" value="ONIVA02G23470.1"/>
    <property type="gene ID" value="ONIVA02G23470"/>
</dbReference>
<evidence type="ECO:0000256" key="7">
    <source>
        <dbReference type="SAM" id="MobiDB-lite"/>
    </source>
</evidence>
<dbReference type="SFLD" id="SFLDG01014">
    <property type="entry name" value="Terpene_Cyclase_Like_1_N-term"/>
    <property type="match status" value="1"/>
</dbReference>
<name>A0A0E0G8K3_ORYNI</name>
<dbReference type="OMA" id="KEYIHLM"/>
<sequence length="928" mass="103576">MAQLWMILPMSSACSGQFLRASPRGMIEQFNRAPPLRVSIRGAAGVEKSLGLGRNAGSQQGMQKNQLQDKIRKQLREVQLSPSSYDTAWVAMVPVQGSHQTPRFPQCIEWIMQNQHDDGSWGTNLPGSVVNKDILLCTLACVVALKRWNTGRDHISRGLNFIGKNFWVAMDEQTIAPVGFNITFSGLLNLATGTGLEFPVMQTDIDGIFHMRKIELERDAYGTASSRRAFMAYVSEGLGSLQDWDQVMAYQRKNRSIFNSPSATAATVIHGHNDSALCYLDSLVSKLHGPVPVMYPQNAYSQLCMVDTLEKMGISNNFSCEISDILDMIYRLWIHNEEELMLEMGTCAMAFRLLRMHGYDISSDGMAQFVEQSSFDDSIHGYLNDTKALLELYRSSQIRCLEDDLILQDIGSWSARVEYALKFPVYATLERLEQKRNIEQFKTKEQLKIEGFKLLKSGYRGAITHDEILALAVDEFHSSQSVYQQELQDLNRREMVTSLVAGIYQERELGGLYSNQSGKGLEDETPTWGLRGRREQPPSPLRRSGRGDEPLRGASPGTGNADAGAQRPMGAAAAAVVIASLGPRGRAVEGSAAGDNGRAEPAATYSRCTRGDWVAHTRLDELKFARLMPSITYFSAAATMFPSELSEARIAWTQNCILTTTVDDFFDGDGSKEEMENLVKLIEKWDGHGEIGFSSECVEILFYAIYNTSKQIAEKAVPLQKRNVVDHIAESWWFTVRGMLTEAEWRMDKYVPTTVEEYMSAAVDSFAVGPIITSAALFVGPELSEEVFRSEEYIHLMNLANTIGRLLNDMQTYEKEIKMGKVNSIMLHALSHSGGGRGSPEASMEEAKREMRRVLQGSRCDLLRLVTRDGGVVPPPCRKLFWFMSKVLHFVYMEKDWYFTADGMMASANAVILDPLQVTLLPSGLGTL</sequence>
<dbReference type="AlphaFoldDB" id="A0A0E0G8K3"/>
<evidence type="ECO:0000256" key="3">
    <source>
        <dbReference type="ARBA" id="ARBA00022723"/>
    </source>
</evidence>
<dbReference type="FunFam" id="1.10.600.10:FF:000005">
    <property type="entry name" value="Ent-kaur-16-ene synthase, chloroplastic"/>
    <property type="match status" value="1"/>
</dbReference>
<feature type="domain" description="Terpene synthase N-terminal" evidence="9">
    <location>
        <begin position="243"/>
        <end position="415"/>
    </location>
</feature>
<evidence type="ECO:0000256" key="6">
    <source>
        <dbReference type="ARBA" id="ARBA00023239"/>
    </source>
</evidence>
<dbReference type="EnsemblPlants" id="ONIVA02G23470.1">
    <property type="protein sequence ID" value="ONIVA02G23470.1"/>
    <property type="gene ID" value="ONIVA02G23470"/>
</dbReference>
<dbReference type="GO" id="GO:0010333">
    <property type="term" value="F:terpene synthase activity"/>
    <property type="evidence" value="ECO:0007669"/>
    <property type="project" value="InterPro"/>
</dbReference>
<evidence type="ECO:0000256" key="5">
    <source>
        <dbReference type="ARBA" id="ARBA00022842"/>
    </source>
</evidence>
<accession>A0A0E0G8K3</accession>
<evidence type="ECO:0000256" key="1">
    <source>
        <dbReference type="ARBA" id="ARBA00001946"/>
    </source>
</evidence>
<evidence type="ECO:0000313" key="12">
    <source>
        <dbReference type="Proteomes" id="UP000006591"/>
    </source>
</evidence>
<dbReference type="InterPro" id="IPR001906">
    <property type="entry name" value="Terpene_synth_N"/>
</dbReference>
<dbReference type="SUPFAM" id="SSF48239">
    <property type="entry name" value="Terpenoid cyclases/Protein prenyltransferases"/>
    <property type="match status" value="2"/>
</dbReference>
<dbReference type="Gene3D" id="1.50.10.130">
    <property type="entry name" value="Terpene synthase, N-terminal domain"/>
    <property type="match status" value="1"/>
</dbReference>
<keyword evidence="4" id="KW-0611">Plant defense</keyword>
<protein>
    <submittedName>
        <fullName evidence="11">Uncharacterized protein</fullName>
    </submittedName>
</protein>
<dbReference type="PANTHER" id="PTHR31739">
    <property type="entry name" value="ENT-COPALYL DIPHOSPHATE SYNTHASE, CHLOROPLASTIC"/>
    <property type="match status" value="1"/>
</dbReference>
<dbReference type="SUPFAM" id="SSF48576">
    <property type="entry name" value="Terpenoid synthases"/>
    <property type="match status" value="1"/>
</dbReference>
<dbReference type="Pfam" id="PF01397">
    <property type="entry name" value="Terpene_synth"/>
    <property type="match status" value="1"/>
</dbReference>
<dbReference type="PANTHER" id="PTHR31739:SF17">
    <property type="entry name" value="ENT-SANDARACOPIMARA-8(14),15-DIENE SYNTHASE, CHLOROPLASTIC"/>
    <property type="match status" value="1"/>
</dbReference>
<feature type="chain" id="PRO_5002360434" evidence="8">
    <location>
        <begin position="17"/>
        <end position="928"/>
    </location>
</feature>
<dbReference type="eggNOG" id="ENOG502QVGX">
    <property type="taxonomic scope" value="Eukaryota"/>
</dbReference>
<dbReference type="GO" id="GO:0016102">
    <property type="term" value="P:diterpenoid biosynthetic process"/>
    <property type="evidence" value="ECO:0007669"/>
    <property type="project" value="TreeGrafter"/>
</dbReference>
<keyword evidence="5" id="KW-0460">Magnesium</keyword>